<dbReference type="Gene3D" id="2.60.40.1220">
    <property type="match status" value="1"/>
</dbReference>
<reference evidence="5 6" key="1">
    <citation type="submission" date="2023-03" db="EMBL/GenBank/DDBJ databases">
        <title>Paludisphaera mucosa sp. nov. a novel planctomycete from northern fen.</title>
        <authorList>
            <person name="Ivanova A."/>
        </authorList>
    </citation>
    <scope>NUCLEOTIDE SEQUENCE [LARGE SCALE GENOMIC DNA]</scope>
    <source>
        <strain evidence="5 6">Pla2</strain>
    </source>
</reference>
<feature type="domain" description="Bacterial Ig-like" evidence="4">
    <location>
        <begin position="2383"/>
        <end position="2471"/>
    </location>
</feature>
<organism evidence="5 6">
    <name type="scientific">Paludisphaera mucosa</name>
    <dbReference type="NCBI Taxonomy" id="3030827"/>
    <lineage>
        <taxon>Bacteria</taxon>
        <taxon>Pseudomonadati</taxon>
        <taxon>Planctomycetota</taxon>
        <taxon>Planctomycetia</taxon>
        <taxon>Isosphaerales</taxon>
        <taxon>Isosphaeraceae</taxon>
        <taxon>Paludisphaera</taxon>
    </lineage>
</organism>
<comment type="caution">
    <text evidence="5">The sequence shown here is derived from an EMBL/GenBank/DDBJ whole genome shotgun (WGS) entry which is preliminary data.</text>
</comment>
<evidence type="ECO:0000256" key="1">
    <source>
        <dbReference type="ARBA" id="ARBA00022729"/>
    </source>
</evidence>
<name>A0ABT6FBG0_9BACT</name>
<dbReference type="InterPro" id="IPR002931">
    <property type="entry name" value="Transglutaminase-like"/>
</dbReference>
<evidence type="ECO:0000259" key="4">
    <source>
        <dbReference type="Pfam" id="PF16640"/>
    </source>
</evidence>
<evidence type="ECO:0000313" key="6">
    <source>
        <dbReference type="Proteomes" id="UP001216907"/>
    </source>
</evidence>
<dbReference type="Gene3D" id="2.60.40.10">
    <property type="entry name" value="Immunoglobulins"/>
    <property type="match status" value="2"/>
</dbReference>
<dbReference type="Gene3D" id="3.10.620.30">
    <property type="match status" value="1"/>
</dbReference>
<dbReference type="Pfam" id="PF01841">
    <property type="entry name" value="Transglut_core"/>
    <property type="match status" value="1"/>
</dbReference>
<dbReference type="Proteomes" id="UP001216907">
    <property type="component" value="Unassembled WGS sequence"/>
</dbReference>
<feature type="domain" description="Transglutaminase-like" evidence="3">
    <location>
        <begin position="193"/>
        <end position="316"/>
    </location>
</feature>
<feature type="region of interest" description="Disordered" evidence="2">
    <location>
        <begin position="1"/>
        <end position="31"/>
    </location>
</feature>
<gene>
    <name evidence="5" type="ORF">PZE19_14130</name>
</gene>
<evidence type="ECO:0000256" key="2">
    <source>
        <dbReference type="SAM" id="MobiDB-lite"/>
    </source>
</evidence>
<keyword evidence="1" id="KW-0732">Signal</keyword>
<dbReference type="InterPro" id="IPR038765">
    <property type="entry name" value="Papain-like_cys_pep_sf"/>
</dbReference>
<dbReference type="SUPFAM" id="SSF54001">
    <property type="entry name" value="Cysteine proteinases"/>
    <property type="match status" value="1"/>
</dbReference>
<dbReference type="InterPro" id="IPR014755">
    <property type="entry name" value="Cu-Rt/internalin_Ig-like"/>
</dbReference>
<feature type="domain" description="Bacterial Ig-like" evidence="4">
    <location>
        <begin position="2486"/>
        <end position="2573"/>
    </location>
</feature>
<dbReference type="Pfam" id="PF16640">
    <property type="entry name" value="Big_3_5"/>
    <property type="match status" value="2"/>
</dbReference>
<dbReference type="EMBL" id="JARRAG010000002">
    <property type="protein sequence ID" value="MDG3004921.1"/>
    <property type="molecule type" value="Genomic_DNA"/>
</dbReference>
<protein>
    <submittedName>
        <fullName evidence="5">Ig-like domain repeat protein</fullName>
    </submittedName>
</protein>
<dbReference type="RefSeq" id="WP_277861272.1">
    <property type="nucleotide sequence ID" value="NZ_JARRAG010000002.1"/>
</dbReference>
<keyword evidence="6" id="KW-1185">Reference proteome</keyword>
<proteinExistence type="predicted"/>
<sequence length="2757" mass="281351">MDHHARTPVGGRGRSGPAVRRRPDRNKPKRAAFEPLEERVMLAADDVISVGRTLSSWTADGVQGGLLKIEYTVYNQQPEAVTGVALATTLQPDVAYISASPSPGLGGATLSWDLGTIEPFGSASVEVTVTLASAAALAIDAGSHAVGVFEGRAVADDAPPASLRAGGVDPALLAATPDADPADPYIQAKAAELDQDPTQILAYLTRDVDYESYVGSLRGARGTLWSEAGNSLDQASLGVALLRASGVPARYARGTLSDALSQQLILSMFADPLRVVGFLNPGTPASDPAHDPALLAETRDHAWIQLDAGAGFQDADPSFATATIGTAFAAAAATFAEVPDALRHKVFLTVERELTQSDLFGGSSQSVATVLSDEFATSELVGRPITLGHMVSTTTSGFVISATVNTYTPYLLAGDGALASNDDPILTGTPYQEMLTNFPFGSQVLTGVFLKLHITSPDGTSIDVKKTIADRIGAAARLGGGGQVSIDPSGQPLITPLDLTTLSIEPGLYSEAAAEKLRLQLDARQAAFTSFMERVNATPDGPAKDALLQEVTDVMRGAFLSMARSRLAQFQILSDTFTRRLADISLVETYFATPRVIAVDSRAVPQDDGTVIFRFSMDLVRDVIRAIPIPGQAAVADVGFQLVRAMSESFVEQLAMGTPPQTSTGFPILPVGVVTVFQAAQAQNIPLLFLSPQNRNQLDALPISAPAKAFISQALDAGKTVMAPASSVQINGEARIGWYEFDPTSGAAVDVMDNGEHSSLIQSVATDLYIEFIRGVIQFNLGAVAGIGVGGLFNISRWLVGAWVERNKDGFPVDVQQFLAYKNWVGTLIAMAIQLAKGSPNVPFALGFLAGIEISFELSNDPPIEDLLLSPLPLEAFKNLGSSAAPGDRIATAIVPDPIYTLPIDGAQTPTMFRLGIKNLGSTTLRLALSMVDLPAGFTGKTSIREVVIPPGETAEIGLILFPTGALPAVGTTLDFGVRITDPADPTLTTTQSASFVMPAIHGVKVTTDRDDVSTSPGTPVQVKLRLEATGNVAETVHFQSFATSGLAVGGLSTRVLDPGQVIELVLTLTPAADAALNQTLGLRLVTEFGTPFPDTRSISVIVAVPGAAATATAAADARRLGQPDLAARLEDVGVAMTNLVGDPADPVSKGQALASLDAVLGLLAADPIYSAFADDVAASKARLAAATTPAEIQSAVVAVGAALDDFGAAVDALARGNVELTLLPSNQVAQPQTPSTFAVLVHNIGTEATTYTLSVAGLPAGVDALLSQVSVSLAPGAFATLTLTLTPTSTTDLSPFGFTVAATIAGSTPAIGRSVAGALGVRREFVSVVSVTPDRSFVNPGEAVNVAARVLNAVNRTQAARASFQVIDAGGQVVRTSTPVDLTLGVLTSITAAALGALDTTGLPVGSYTLRVTLTTPAGDPIPGGVGDGGLLIGSPVSSTLTLDRDQLPPGSSVVTSTLEIQAQGTLVGPLGVVSQTDVPGAVGVVRNGDFVYVSGASGIRVYNVVDPSSPQLITTFGVTATTLEIHDGKLYAMRRGGFADPLVLSIYSLADPAAPQLLGQTPPIFYVLGWHMAVSDTHVYVSLWSFTFLIGGVNDIKYQTGDLLSIDVSDPTAPHLDGVLRNTYGTNNDGIERFLNVDISGGDGNLWGIALLDPNTILVAGGTARGDDTQTGQGVVYVVDVSDPAHMAVVKTLVIPGTVMAVKLMVDGDRALVTASTGGWQDLTTDLPLSGNLVLATLDVSDHRNPVLLHSETLARASSGPYTSYSTPLGGGLFAFSSTGGATDLPEIFVVDASDPQHLQFSTTTIPAFTEALDGDGGYIYTASSSGLIIYQLDAADAIPVTARVEIPNAGGVAPVPGSFSIAPTRIIAGVGFDRYEWDLNLAAGSATRTITWRTTTGDLRPGEARAVTGATTIDFTSQATPGRLSLAPLVVAAGQILALDPAAQTTRPGESASYTVRVSNPTAAALTYTLRVLGLPAGWSALAPQVTVAANGSMDVPLTLISSPFAAAGDFGFTVEAAAGAIVGTVDGDLTLSGLPVVAAADPQSHGVVAALLPALAIAGLGGSARFVARLTNVGSVVETYALAISGLPAGYTATFDRDRVAVSPGAGGAVDVPFTIRAPDGAAVGDVPFRITAASTSTAAAGGVDGVLRVVSLGVRVAIEPTSAAPGSVVAVTVTNIGTTAETFDLALAGPASLAATLGASSVTLAPGASQVVSVAVGALGYALPGSVPLTATATARTNPAVRDADSVGVAVAAQGGVSARFEPADAVLAGPGARTFRLIVTNTGNAEDAFEVVLMGPSGPISGSLVRPDGSPTSALSIIRLPALGVGAVTLSARLLDFGLGALTVQVRSLNDASRAAAATATLRASAASLATATQVLAAPNPAAPGEAVTFTAYVSAQGGAVPTGQVTFVVDGQALAPVALSADVGRARATLTLTAGAGAHTVTAVYSGGTGFDPSASAAVAFTVAPPTTPGLTSTQVLVTPSPATVGQSLKLTAIVMAEGGVLPTGGVTFVVDGVDRSTVALANVGGRATAVLTIAGLAEGTHQVSARYAGDAAFAASASATSTVQVLAAAADVAGPVVTSVERYGFHNQPTSLVLRFNEDLDPAAASNAANYQILGPGRDGRLGTRDDRPIPLRDAVYDAATRSVTLRPTERLYLYGRSLLAVRAGVGAGVVDLAGNALDGDGDGRPGGDFVSVVDRTKLAGPAPTLGRKTIPSRRPPAFASSLHVAAAHSRPAFRRTIPARHLPLHGKA</sequence>
<evidence type="ECO:0000259" key="3">
    <source>
        <dbReference type="Pfam" id="PF01841"/>
    </source>
</evidence>
<dbReference type="InterPro" id="IPR032109">
    <property type="entry name" value="Big_3_5"/>
</dbReference>
<accession>A0ABT6FBG0</accession>
<dbReference type="SUPFAM" id="SSF82171">
    <property type="entry name" value="DPP6 N-terminal domain-like"/>
    <property type="match status" value="1"/>
</dbReference>
<dbReference type="InterPro" id="IPR013783">
    <property type="entry name" value="Ig-like_fold"/>
</dbReference>
<feature type="compositionally biased region" description="Basic residues" evidence="2">
    <location>
        <begin position="19"/>
        <end position="30"/>
    </location>
</feature>
<evidence type="ECO:0000313" key="5">
    <source>
        <dbReference type="EMBL" id="MDG3004921.1"/>
    </source>
</evidence>